<name>A0A2N7X932_9BURK</name>
<dbReference type="InterPro" id="IPR036291">
    <property type="entry name" value="NAD(P)-bd_dom_sf"/>
</dbReference>
<feature type="domain" description="Pyrroline-5-carboxylate reductase catalytic N-terminal" evidence="2">
    <location>
        <begin position="7"/>
        <end position="108"/>
    </location>
</feature>
<evidence type="ECO:0000259" key="2">
    <source>
        <dbReference type="Pfam" id="PF03807"/>
    </source>
</evidence>
<dbReference type="PANTHER" id="PTHR14239:SF0">
    <property type="entry name" value="F420-DEPENDENT NADP REDUCTASE"/>
    <property type="match status" value="1"/>
</dbReference>
<evidence type="ECO:0000313" key="3">
    <source>
        <dbReference type="EMBL" id="PMS38253.1"/>
    </source>
</evidence>
<dbReference type="Gene3D" id="3.40.50.720">
    <property type="entry name" value="NAD(P)-binding Rossmann-like Domain"/>
    <property type="match status" value="1"/>
</dbReference>
<protein>
    <submittedName>
        <fullName evidence="3">NADPH-dependent F420 reductase</fullName>
    </submittedName>
</protein>
<evidence type="ECO:0000313" key="4">
    <source>
        <dbReference type="Proteomes" id="UP000235777"/>
    </source>
</evidence>
<dbReference type="OrthoDB" id="9801773at2"/>
<sequence>METKPSLAVIGGTGDLGSGLALRWIEAGYPVIIGSRDREKAAAACNRLRSVLAERGVAHAHLTDMDNVAAADAADIVVLTVPFSHQQGTLAAVKEHINGKILVDVTVPLVPPKVGTVQLPASGSAGQAAQAFLGDAVRVVSAFQNVAADHLQSGHDLNCDVLVCGNDPEARAAVVKLVEACGMRGFQAGPINNAAAAEALTSVLITINRQFKCHAGIRITGV</sequence>
<reference evidence="3 4" key="1">
    <citation type="submission" date="2018-01" db="EMBL/GenBank/DDBJ databases">
        <title>Whole genome analyses suggest that Burkholderia sensu lato contains two further novel genera in the rhizoxinica-symbiotica group Mycetohabitans gen. nov., and Trinickia gen. nov.: implications for the evolution of diazotrophy and nodulation in the Burkholderiaceae.</title>
        <authorList>
            <person name="Estrada-de los Santos P."/>
            <person name="Palmer M."/>
            <person name="Chavez-Ramirez B."/>
            <person name="Beukes C."/>
            <person name="Steenkamp E.T."/>
            <person name="Hirsch A.M."/>
            <person name="Manyaka P."/>
            <person name="Maluk M."/>
            <person name="Lafos M."/>
            <person name="Crook M."/>
            <person name="Gross E."/>
            <person name="Simon M.F."/>
            <person name="Bueno dos Reis Junior F."/>
            <person name="Poole P.S."/>
            <person name="Venter S.N."/>
            <person name="James E.K."/>
        </authorList>
    </citation>
    <scope>NUCLEOTIDE SEQUENCE [LARGE SCALE GENOMIC DNA]</scope>
    <source>
        <strain evidence="3 4">JPY 581</strain>
    </source>
</reference>
<dbReference type="AlphaFoldDB" id="A0A2N7X932"/>
<keyword evidence="1" id="KW-0560">Oxidoreductase</keyword>
<dbReference type="GO" id="GO:0006740">
    <property type="term" value="P:NADPH regeneration"/>
    <property type="evidence" value="ECO:0007669"/>
    <property type="project" value="InterPro"/>
</dbReference>
<dbReference type="Proteomes" id="UP000235777">
    <property type="component" value="Unassembled WGS sequence"/>
</dbReference>
<accession>A0A2N7X932</accession>
<dbReference type="GO" id="GO:0015677">
    <property type="term" value="P:copper ion import"/>
    <property type="evidence" value="ECO:0007669"/>
    <property type="project" value="TreeGrafter"/>
</dbReference>
<dbReference type="NCBIfam" id="TIGR01915">
    <property type="entry name" value="npdG"/>
    <property type="match status" value="1"/>
</dbReference>
<dbReference type="GO" id="GO:0005886">
    <property type="term" value="C:plasma membrane"/>
    <property type="evidence" value="ECO:0007669"/>
    <property type="project" value="TreeGrafter"/>
</dbReference>
<dbReference type="STRING" id="863227.GCA_000373005_00004"/>
<organism evidence="3 4">
    <name type="scientific">Trinickia symbiotica</name>
    <dbReference type="NCBI Taxonomy" id="863227"/>
    <lineage>
        <taxon>Bacteria</taxon>
        <taxon>Pseudomonadati</taxon>
        <taxon>Pseudomonadota</taxon>
        <taxon>Betaproteobacteria</taxon>
        <taxon>Burkholderiales</taxon>
        <taxon>Burkholderiaceae</taxon>
        <taxon>Trinickia</taxon>
    </lineage>
</organism>
<dbReference type="EMBL" id="PNYC01000002">
    <property type="protein sequence ID" value="PMS38253.1"/>
    <property type="molecule type" value="Genomic_DNA"/>
</dbReference>
<dbReference type="InterPro" id="IPR010185">
    <property type="entry name" value="NpdG"/>
</dbReference>
<comment type="caution">
    <text evidence="3">The sequence shown here is derived from an EMBL/GenBank/DDBJ whole genome shotgun (WGS) entry which is preliminary data.</text>
</comment>
<dbReference type="RefSeq" id="WP_026229268.1">
    <property type="nucleotide sequence ID" value="NZ_KB890164.1"/>
</dbReference>
<proteinExistence type="predicted"/>
<gene>
    <name evidence="3" type="primary">npdG</name>
    <name evidence="3" type="ORF">C0Z20_05660</name>
</gene>
<dbReference type="GO" id="GO:0070967">
    <property type="term" value="F:coenzyme F420 binding"/>
    <property type="evidence" value="ECO:0007669"/>
    <property type="project" value="InterPro"/>
</dbReference>
<dbReference type="GO" id="GO:0052851">
    <property type="term" value="F:ferric-chelate reductase (NADPH) activity"/>
    <property type="evidence" value="ECO:0007669"/>
    <property type="project" value="TreeGrafter"/>
</dbReference>
<dbReference type="GO" id="GO:0016651">
    <property type="term" value="F:oxidoreductase activity, acting on NAD(P)H"/>
    <property type="evidence" value="ECO:0007669"/>
    <property type="project" value="InterPro"/>
</dbReference>
<keyword evidence="4" id="KW-1185">Reference proteome</keyword>
<dbReference type="InterPro" id="IPR051267">
    <property type="entry name" value="STEAP_metalloreductase"/>
</dbReference>
<dbReference type="SUPFAM" id="SSF51735">
    <property type="entry name" value="NAD(P)-binding Rossmann-fold domains"/>
    <property type="match status" value="1"/>
</dbReference>
<dbReference type="InterPro" id="IPR028939">
    <property type="entry name" value="P5C_Rdtase_cat_N"/>
</dbReference>
<evidence type="ECO:0000256" key="1">
    <source>
        <dbReference type="ARBA" id="ARBA00023002"/>
    </source>
</evidence>
<dbReference type="GO" id="GO:0008823">
    <property type="term" value="F:cupric reductase (NADH) activity"/>
    <property type="evidence" value="ECO:0007669"/>
    <property type="project" value="TreeGrafter"/>
</dbReference>
<dbReference type="PANTHER" id="PTHR14239">
    <property type="entry name" value="DUDULIN-RELATED"/>
    <property type="match status" value="1"/>
</dbReference>
<dbReference type="GO" id="GO:0050661">
    <property type="term" value="F:NADP binding"/>
    <property type="evidence" value="ECO:0007669"/>
    <property type="project" value="InterPro"/>
</dbReference>
<dbReference type="Pfam" id="PF03807">
    <property type="entry name" value="F420_oxidored"/>
    <property type="match status" value="1"/>
</dbReference>